<gene>
    <name evidence="3" type="ORF">Dda_8636</name>
</gene>
<dbReference type="Gene3D" id="3.30.710.10">
    <property type="entry name" value="Potassium Channel Kv1.1, Chain A"/>
    <property type="match status" value="2"/>
</dbReference>
<proteinExistence type="predicted"/>
<evidence type="ECO:0000259" key="2">
    <source>
        <dbReference type="PROSITE" id="PS50097"/>
    </source>
</evidence>
<protein>
    <recommendedName>
        <fullName evidence="2">BTB domain-containing protein</fullName>
    </recommendedName>
</protein>
<dbReference type="CDD" id="cd18186">
    <property type="entry name" value="BTB_POZ_ZBTB_KLHL-like"/>
    <property type="match status" value="2"/>
</dbReference>
<evidence type="ECO:0000313" key="3">
    <source>
        <dbReference type="EMBL" id="KAJ6256769.1"/>
    </source>
</evidence>
<dbReference type="Proteomes" id="UP001221413">
    <property type="component" value="Unassembled WGS sequence"/>
</dbReference>
<accession>A0AAD6IQS4</accession>
<comment type="caution">
    <text evidence="3">The sequence shown here is derived from an EMBL/GenBank/DDBJ whole genome shotgun (WGS) entry which is preliminary data.</text>
</comment>
<dbReference type="PANTHER" id="PTHR47843">
    <property type="entry name" value="BTB DOMAIN-CONTAINING PROTEIN-RELATED"/>
    <property type="match status" value="1"/>
</dbReference>
<keyword evidence="4" id="KW-1185">Reference proteome</keyword>
<feature type="domain" description="BTB" evidence="2">
    <location>
        <begin position="36"/>
        <end position="107"/>
    </location>
</feature>
<evidence type="ECO:0000313" key="4">
    <source>
        <dbReference type="Proteomes" id="UP001221413"/>
    </source>
</evidence>
<dbReference type="EMBL" id="JAQGDS010000012">
    <property type="protein sequence ID" value="KAJ6256769.1"/>
    <property type="molecule type" value="Genomic_DNA"/>
</dbReference>
<dbReference type="AlphaFoldDB" id="A0AAD6IQS4"/>
<feature type="region of interest" description="Disordered" evidence="1">
    <location>
        <begin position="1"/>
        <end position="21"/>
    </location>
</feature>
<dbReference type="PROSITE" id="PS50097">
    <property type="entry name" value="BTB"/>
    <property type="match status" value="2"/>
</dbReference>
<dbReference type="Pfam" id="PF00651">
    <property type="entry name" value="BTB"/>
    <property type="match status" value="2"/>
</dbReference>
<dbReference type="SMART" id="SM00225">
    <property type="entry name" value="BTB"/>
    <property type="match status" value="2"/>
</dbReference>
<organism evidence="3 4">
    <name type="scientific">Drechslerella dactyloides</name>
    <name type="common">Nematode-trapping fungus</name>
    <name type="synonym">Arthrobotrys dactyloides</name>
    <dbReference type="NCBI Taxonomy" id="74499"/>
    <lineage>
        <taxon>Eukaryota</taxon>
        <taxon>Fungi</taxon>
        <taxon>Dikarya</taxon>
        <taxon>Ascomycota</taxon>
        <taxon>Pezizomycotina</taxon>
        <taxon>Orbiliomycetes</taxon>
        <taxon>Orbiliales</taxon>
        <taxon>Orbiliaceae</taxon>
        <taxon>Drechslerella</taxon>
    </lineage>
</organism>
<evidence type="ECO:0000256" key="1">
    <source>
        <dbReference type="SAM" id="MobiDB-lite"/>
    </source>
</evidence>
<name>A0AAD6IQS4_DREDA</name>
<feature type="domain" description="BTB" evidence="2">
    <location>
        <begin position="327"/>
        <end position="396"/>
    </location>
</feature>
<dbReference type="InterPro" id="IPR000210">
    <property type="entry name" value="BTB/POZ_dom"/>
</dbReference>
<dbReference type="InterPro" id="IPR011333">
    <property type="entry name" value="SKP1/BTB/POZ_sf"/>
</dbReference>
<dbReference type="SUPFAM" id="SSF54695">
    <property type="entry name" value="POZ domain"/>
    <property type="match status" value="2"/>
</dbReference>
<sequence>MSTPTKATSAKTDAVSSPTSPVFSGFPKLLKDPKFSDIKIHVGRQPTTVPFKLHRALLCERSTYFDRMLNSQFLESRSESVELPGLQPGIFDLVVRFMYTGEYTFDATKVFAAQELADVYEAADYLDVPDLKKHLMDVIWARLDAPEKLDLTFVVAVLGVLAKTYCEVETLAKVVQNLLERESLGTWMARAAFKELLDKYGIIGRLILENSKLPGVKPPPKGWGREFRPKAYCGLCRAKTSEQTAISPSSQSATEAKATANTALRINNGRCDSDAVTNRAVDAAKGIRIDADRQPVNVDAAAEFQREMTADLSFSGFPKLLNSPSFTDLTIHVGLPAQRYRVHRAIVCERSTYFAAACISAFRESHTHEIHLPDQDANTFSILLVYLYTGAFKEASHDIQTIANILVEADYLGITSLRDLLLQQIWGHLNRTVSMRRANEESTAAGSTRGTGDRILTAEYLCMLLTTLHKISYSEKKLQLILQQFLKAGNLGTWLRDKAFQDMLDGDGSLARLVLVAHVADGEDETAKMSAVSEAVRKKIHCKGCGKKVASLKNEDGKTAVVLSCRHWAYI</sequence>
<reference evidence="3" key="1">
    <citation type="submission" date="2023-01" db="EMBL/GenBank/DDBJ databases">
        <title>The chitinases involved in constricting ring structure development in the nematode-trapping fungus Drechslerella dactyloides.</title>
        <authorList>
            <person name="Wang R."/>
            <person name="Zhang L."/>
            <person name="Tang P."/>
            <person name="Li S."/>
            <person name="Liang L."/>
        </authorList>
    </citation>
    <scope>NUCLEOTIDE SEQUENCE</scope>
    <source>
        <strain evidence="3">YMF1.00031</strain>
    </source>
</reference>